<sequence length="541" mass="60065">MANHRTNGLSSCPGVVVYIPRADSLLSKLPRIARHCFVSGLRQLLSEQRLLTTCLAASHVIHSSILPGERLSYDSASAVSSSSAATPHLDLGRHNQTRTNYRRLLVIASLRRRPTRLTGLSVAICPIATVTPTFHPPRDCVSTKTMTIPSTSRTEESEQPDVTTITFSSNLNSSNKIHGFPRLNIEDKQRQIEIEAKKKMKSAPRHNTNTHRLTSPERSPPVLAPMCNGPVSSERSEFICNGYTSSGTMHRLIRQQIGHPRTIGQLSQTSSRSHSAPSSPSPSSPSSIPPVDHLWPNLTSQRQDELLHQSPSDQGPVDVEITEHSDTSVLSTTPYTSSFSSCSSSSTSSSFSEWDLDAETSPPNRRRRPPRRVGPHFTLSRSLDQPCRSKNHIDQVGPCLDNKDSDTDVSEVDHHHRSAKVSKRHRTESVGQRLLARLLGLPKTHISSAEPGRISDSTYPHDSATSEAHLPIDLAMGRFSGRVEVIHLRRPGRITRTRLFAPLLMHLTRLSVISSRDHHSSLIRLRKRVRCKRAYDPFFCP</sequence>
<proteinExistence type="predicted"/>
<evidence type="ECO:0000313" key="3">
    <source>
        <dbReference type="Proteomes" id="UP000784294"/>
    </source>
</evidence>
<feature type="compositionally biased region" description="Low complexity" evidence="1">
    <location>
        <begin position="331"/>
        <end position="352"/>
    </location>
</feature>
<accession>A0A3S5B6D6</accession>
<evidence type="ECO:0000313" key="2">
    <source>
        <dbReference type="EMBL" id="VEL14408.1"/>
    </source>
</evidence>
<organism evidence="2 3">
    <name type="scientific">Protopolystoma xenopodis</name>
    <dbReference type="NCBI Taxonomy" id="117903"/>
    <lineage>
        <taxon>Eukaryota</taxon>
        <taxon>Metazoa</taxon>
        <taxon>Spiralia</taxon>
        <taxon>Lophotrochozoa</taxon>
        <taxon>Platyhelminthes</taxon>
        <taxon>Monogenea</taxon>
        <taxon>Polyopisthocotylea</taxon>
        <taxon>Polystomatidea</taxon>
        <taxon>Polystomatidae</taxon>
        <taxon>Protopolystoma</taxon>
    </lineage>
</organism>
<reference evidence="2" key="1">
    <citation type="submission" date="2018-11" db="EMBL/GenBank/DDBJ databases">
        <authorList>
            <consortium name="Pathogen Informatics"/>
        </authorList>
    </citation>
    <scope>NUCLEOTIDE SEQUENCE</scope>
</reference>
<dbReference type="Proteomes" id="UP000784294">
    <property type="component" value="Unassembled WGS sequence"/>
</dbReference>
<dbReference type="EMBL" id="CAAALY010021055">
    <property type="protein sequence ID" value="VEL14408.1"/>
    <property type="molecule type" value="Genomic_DNA"/>
</dbReference>
<feature type="compositionally biased region" description="Basic residues" evidence="1">
    <location>
        <begin position="364"/>
        <end position="374"/>
    </location>
</feature>
<feature type="compositionally biased region" description="Polar residues" evidence="1">
    <location>
        <begin position="205"/>
        <end position="217"/>
    </location>
</feature>
<feature type="region of interest" description="Disordered" evidence="1">
    <location>
        <begin position="325"/>
        <end position="427"/>
    </location>
</feature>
<name>A0A3S5B6D6_9PLAT</name>
<feature type="compositionally biased region" description="Basic and acidic residues" evidence="1">
    <location>
        <begin position="401"/>
        <end position="414"/>
    </location>
</feature>
<comment type="caution">
    <text evidence="2">The sequence shown here is derived from an EMBL/GenBank/DDBJ whole genome shotgun (WGS) entry which is preliminary data.</text>
</comment>
<dbReference type="AlphaFoldDB" id="A0A3S5B6D6"/>
<feature type="region of interest" description="Disordered" evidence="1">
    <location>
        <begin position="198"/>
        <end position="223"/>
    </location>
</feature>
<feature type="compositionally biased region" description="Low complexity" evidence="1">
    <location>
        <begin position="267"/>
        <end position="278"/>
    </location>
</feature>
<feature type="compositionally biased region" description="Basic residues" evidence="1">
    <location>
        <begin position="415"/>
        <end position="426"/>
    </location>
</feature>
<gene>
    <name evidence="2" type="ORF">PXEA_LOCUS7848</name>
</gene>
<protein>
    <submittedName>
        <fullName evidence="2">Uncharacterized protein</fullName>
    </submittedName>
</protein>
<keyword evidence="3" id="KW-1185">Reference proteome</keyword>
<evidence type="ECO:0000256" key="1">
    <source>
        <dbReference type="SAM" id="MobiDB-lite"/>
    </source>
</evidence>
<feature type="region of interest" description="Disordered" evidence="1">
    <location>
        <begin position="264"/>
        <end position="296"/>
    </location>
</feature>